<protein>
    <submittedName>
        <fullName evidence="5">GntR family transcriptional regulator</fullName>
    </submittedName>
</protein>
<dbReference type="SUPFAM" id="SSF46785">
    <property type="entry name" value="Winged helix' DNA-binding domain"/>
    <property type="match status" value="2"/>
</dbReference>
<evidence type="ECO:0000256" key="1">
    <source>
        <dbReference type="ARBA" id="ARBA00023015"/>
    </source>
</evidence>
<dbReference type="EMBL" id="CP163431">
    <property type="protein sequence ID" value="XDQ04714.1"/>
    <property type="molecule type" value="Genomic_DNA"/>
</dbReference>
<keyword evidence="3" id="KW-0804">Transcription</keyword>
<keyword evidence="1" id="KW-0805">Transcription regulation</keyword>
<dbReference type="Gene3D" id="1.10.10.10">
    <property type="entry name" value="Winged helix-like DNA-binding domain superfamily/Winged helix DNA-binding domain"/>
    <property type="match status" value="2"/>
</dbReference>
<feature type="domain" description="HTH gntR-type" evidence="4">
    <location>
        <begin position="5"/>
        <end position="73"/>
    </location>
</feature>
<dbReference type="GO" id="GO:0003700">
    <property type="term" value="F:DNA-binding transcription factor activity"/>
    <property type="evidence" value="ECO:0007669"/>
    <property type="project" value="InterPro"/>
</dbReference>
<dbReference type="RefSeq" id="WP_369190214.1">
    <property type="nucleotide sequence ID" value="NZ_CP163431.1"/>
</dbReference>
<dbReference type="InterPro" id="IPR036390">
    <property type="entry name" value="WH_DNA-bd_sf"/>
</dbReference>
<dbReference type="PANTHER" id="PTHR44846:SF17">
    <property type="entry name" value="GNTR-FAMILY TRANSCRIPTIONAL REGULATOR"/>
    <property type="match status" value="1"/>
</dbReference>
<dbReference type="PRINTS" id="PR00035">
    <property type="entry name" value="HTHGNTR"/>
</dbReference>
<keyword evidence="2" id="KW-0238">DNA-binding</keyword>
<dbReference type="GO" id="GO:0003677">
    <property type="term" value="F:DNA binding"/>
    <property type="evidence" value="ECO:0007669"/>
    <property type="project" value="UniProtKB-KW"/>
</dbReference>
<dbReference type="Pfam" id="PF00392">
    <property type="entry name" value="GntR"/>
    <property type="match status" value="2"/>
</dbReference>
<dbReference type="SMART" id="SM00345">
    <property type="entry name" value="HTH_GNTR"/>
    <property type="match status" value="2"/>
</dbReference>
<evidence type="ECO:0000256" key="2">
    <source>
        <dbReference type="ARBA" id="ARBA00023125"/>
    </source>
</evidence>
<proteinExistence type="predicted"/>
<dbReference type="InterPro" id="IPR050679">
    <property type="entry name" value="Bact_HTH_transcr_reg"/>
</dbReference>
<gene>
    <name evidence="5" type="ORF">AB5J58_33230</name>
</gene>
<dbReference type="PANTHER" id="PTHR44846">
    <property type="entry name" value="MANNOSYL-D-GLYCERATE TRANSPORT/METABOLISM SYSTEM REPRESSOR MNGR-RELATED"/>
    <property type="match status" value="1"/>
</dbReference>
<dbReference type="CDD" id="cd07377">
    <property type="entry name" value="WHTH_GntR"/>
    <property type="match status" value="2"/>
</dbReference>
<sequence>MPEASPRGTYLVISEALRKRIGADATADVLPSEADLMAEHGVSRNTIRRALKVLESEGVLESAPGIGWRIVRGGDRRSLGERMADLITEDSLLVGDTYPSEAKLCERFGVSRTAVRRVLAQMEGNGLLATIHGKGRTVRDLPTPAVRP</sequence>
<dbReference type="PROSITE" id="PS50949">
    <property type="entry name" value="HTH_GNTR"/>
    <property type="match status" value="2"/>
</dbReference>
<dbReference type="InterPro" id="IPR000524">
    <property type="entry name" value="Tscrpt_reg_HTH_GntR"/>
</dbReference>
<accession>A0AB39MIG3</accession>
<evidence type="ECO:0000259" key="4">
    <source>
        <dbReference type="PROSITE" id="PS50949"/>
    </source>
</evidence>
<organism evidence="5">
    <name type="scientific">Streptomyces sp. R08</name>
    <dbReference type="NCBI Taxonomy" id="3238624"/>
    <lineage>
        <taxon>Bacteria</taxon>
        <taxon>Bacillati</taxon>
        <taxon>Actinomycetota</taxon>
        <taxon>Actinomycetes</taxon>
        <taxon>Kitasatosporales</taxon>
        <taxon>Streptomycetaceae</taxon>
        <taxon>Streptomyces</taxon>
    </lineage>
</organism>
<feature type="domain" description="HTH gntR-type" evidence="4">
    <location>
        <begin position="73"/>
        <end position="141"/>
    </location>
</feature>
<dbReference type="AlphaFoldDB" id="A0AB39MIG3"/>
<evidence type="ECO:0000313" key="5">
    <source>
        <dbReference type="EMBL" id="XDQ04714.1"/>
    </source>
</evidence>
<evidence type="ECO:0000256" key="3">
    <source>
        <dbReference type="ARBA" id="ARBA00023163"/>
    </source>
</evidence>
<dbReference type="GO" id="GO:0045892">
    <property type="term" value="P:negative regulation of DNA-templated transcription"/>
    <property type="evidence" value="ECO:0007669"/>
    <property type="project" value="TreeGrafter"/>
</dbReference>
<dbReference type="InterPro" id="IPR036388">
    <property type="entry name" value="WH-like_DNA-bd_sf"/>
</dbReference>
<reference evidence="5" key="1">
    <citation type="submission" date="2024-07" db="EMBL/GenBank/DDBJ databases">
        <authorList>
            <person name="Yu S.T."/>
        </authorList>
    </citation>
    <scope>NUCLEOTIDE SEQUENCE</scope>
    <source>
        <strain evidence="5">R08</strain>
    </source>
</reference>
<name>A0AB39MIG3_9ACTN</name>